<evidence type="ECO:0000313" key="4">
    <source>
        <dbReference type="Proteomes" id="UP001497623"/>
    </source>
</evidence>
<reference evidence="3 4" key="1">
    <citation type="submission" date="2024-05" db="EMBL/GenBank/DDBJ databases">
        <authorList>
            <person name="Wallberg A."/>
        </authorList>
    </citation>
    <scope>NUCLEOTIDE SEQUENCE [LARGE SCALE GENOMIC DNA]</scope>
</reference>
<dbReference type="InterPro" id="IPR026175">
    <property type="entry name" value="MIPOL1"/>
</dbReference>
<feature type="compositionally biased region" description="Low complexity" evidence="2">
    <location>
        <begin position="36"/>
        <end position="52"/>
    </location>
</feature>
<dbReference type="PANTHER" id="PTHR22089">
    <property type="entry name" value="MIRROR-IMAGE POLYDACTYLY GENE 1 PROTEIN"/>
    <property type="match status" value="1"/>
</dbReference>
<feature type="coiled-coil region" evidence="1">
    <location>
        <begin position="373"/>
        <end position="400"/>
    </location>
</feature>
<feature type="non-terminal residue" evidence="3">
    <location>
        <position position="568"/>
    </location>
</feature>
<feature type="compositionally biased region" description="Polar residues" evidence="2">
    <location>
        <begin position="125"/>
        <end position="143"/>
    </location>
</feature>
<keyword evidence="1" id="KW-0175">Coiled coil</keyword>
<accession>A0AAV2PQJ2</accession>
<feature type="compositionally biased region" description="Low complexity" evidence="2">
    <location>
        <begin position="500"/>
        <end position="514"/>
    </location>
</feature>
<sequence>MDDFAQVYLASPPSSLPDGLHSPHESGTPIPRPRRSSSLTLTSPTLSLTSTPKHPITINHRHLPPTPLTNGHDQHRPPGRGVLSNGSMQRAPSLDSATDRVIPLSPIAHLMTNYHSDSETEEDNSSPLSIRRGSNSRPGNHSGRSVRRSKHQQHSYSLPATPRVNGGSPFAHTINGIQPLATSYTALSNSSAMLGFPYGSSSHLGMGFDYSHQDNVSPGVSQYITCHNISDGRLDGTFENSLFLRNHSKLPGAIDYSSLPLPEGSNGGSNGSGRRNKRDNISRHCSEPCIPQSGKKSSYGYSVLSNRKSRNRNSKEVLSRDREMGDINETLNGKSNGLEYGSAPVGGELNTLEVQWRFIQTLVTELNTTKSTNRKLLTELHQAKMEIQVLKASLDSYTESGVQPGAITEMVGAIHAAQKVRDESMMARIKLANEERDSALTHTRGLMEKLSLNPHLTTDHKLLPGDSLEQDVSIGSSSMIDSPRRSADRRHKRSQEPVLSSAASTASYTGSSNSQGRGLGEQHHQRGSQQGPGESEGGPTVAHLAGLEEELKALRLATVAHTPGSNTG</sequence>
<dbReference type="AlphaFoldDB" id="A0AAV2PQJ2"/>
<proteinExistence type="predicted"/>
<evidence type="ECO:0000313" key="3">
    <source>
        <dbReference type="EMBL" id="CAL4063102.1"/>
    </source>
</evidence>
<gene>
    <name evidence="3" type="ORF">MNOR_LOCUS3068</name>
</gene>
<dbReference type="Proteomes" id="UP001497623">
    <property type="component" value="Unassembled WGS sequence"/>
</dbReference>
<organism evidence="3 4">
    <name type="scientific">Meganyctiphanes norvegica</name>
    <name type="common">Northern krill</name>
    <name type="synonym">Thysanopoda norvegica</name>
    <dbReference type="NCBI Taxonomy" id="48144"/>
    <lineage>
        <taxon>Eukaryota</taxon>
        <taxon>Metazoa</taxon>
        <taxon>Ecdysozoa</taxon>
        <taxon>Arthropoda</taxon>
        <taxon>Crustacea</taxon>
        <taxon>Multicrustacea</taxon>
        <taxon>Malacostraca</taxon>
        <taxon>Eumalacostraca</taxon>
        <taxon>Eucarida</taxon>
        <taxon>Euphausiacea</taxon>
        <taxon>Euphausiidae</taxon>
        <taxon>Meganyctiphanes</taxon>
    </lineage>
</organism>
<evidence type="ECO:0000256" key="2">
    <source>
        <dbReference type="SAM" id="MobiDB-lite"/>
    </source>
</evidence>
<feature type="region of interest" description="Disordered" evidence="2">
    <location>
        <begin position="457"/>
        <end position="545"/>
    </location>
</feature>
<dbReference type="PANTHER" id="PTHR22089:SF2">
    <property type="entry name" value="MIRROR-IMAGE POLYDACTYLY GENE 1 PROTEIN"/>
    <property type="match status" value="1"/>
</dbReference>
<feature type="region of interest" description="Disordered" evidence="2">
    <location>
        <begin position="258"/>
        <end position="320"/>
    </location>
</feature>
<feature type="region of interest" description="Disordered" evidence="2">
    <location>
        <begin position="114"/>
        <end position="170"/>
    </location>
</feature>
<feature type="region of interest" description="Disordered" evidence="2">
    <location>
        <begin position="1"/>
        <end position="100"/>
    </location>
</feature>
<feature type="compositionally biased region" description="Polar residues" evidence="2">
    <location>
        <begin position="294"/>
        <end position="306"/>
    </location>
</feature>
<protein>
    <submittedName>
        <fullName evidence="3">Uncharacterized protein</fullName>
    </submittedName>
</protein>
<feature type="compositionally biased region" description="Low complexity" evidence="2">
    <location>
        <begin position="527"/>
        <end position="539"/>
    </location>
</feature>
<comment type="caution">
    <text evidence="3">The sequence shown here is derived from an EMBL/GenBank/DDBJ whole genome shotgun (WGS) entry which is preliminary data.</text>
</comment>
<keyword evidence="4" id="KW-1185">Reference proteome</keyword>
<feature type="compositionally biased region" description="Basic residues" evidence="2">
    <location>
        <begin position="144"/>
        <end position="153"/>
    </location>
</feature>
<name>A0AAV2PQJ2_MEGNR</name>
<dbReference type="EMBL" id="CAXKWB010001009">
    <property type="protein sequence ID" value="CAL4063102.1"/>
    <property type="molecule type" value="Genomic_DNA"/>
</dbReference>
<evidence type="ECO:0000256" key="1">
    <source>
        <dbReference type="SAM" id="Coils"/>
    </source>
</evidence>